<dbReference type="SUPFAM" id="SSF53633">
    <property type="entry name" value="Carbamate kinase-like"/>
    <property type="match status" value="1"/>
</dbReference>
<reference evidence="11 12" key="1">
    <citation type="journal article" date="2018" name="Elife">
        <title>Discovery and characterization of a prevalent human gut bacterial enzyme sufficient for the inactivation of a family of plant toxins.</title>
        <authorList>
            <person name="Koppel N."/>
            <person name="Bisanz J.E."/>
            <person name="Pandelia M.E."/>
            <person name="Turnbaugh P.J."/>
            <person name="Balskus E.P."/>
        </authorList>
    </citation>
    <scope>NUCLEOTIDE SEQUENCE [LARGE SCALE GENOMIC DNA]</scope>
    <source>
        <strain evidence="11 12">OB21 GAM31</strain>
    </source>
</reference>
<dbReference type="InterPro" id="IPR003964">
    <property type="entry name" value="Carb_kinase"/>
</dbReference>
<dbReference type="PROSITE" id="PS01128">
    <property type="entry name" value="SHIKIMATE_KINASE"/>
    <property type="match status" value="1"/>
</dbReference>
<keyword evidence="3 9" id="KW-0808">Transferase</keyword>
<evidence type="ECO:0000256" key="9">
    <source>
        <dbReference type="PIRNR" id="PIRNR000723"/>
    </source>
</evidence>
<dbReference type="CDD" id="cd04235">
    <property type="entry name" value="AAK_CK"/>
    <property type="match status" value="1"/>
</dbReference>
<gene>
    <name evidence="11" type="primary">arcC</name>
    <name evidence="11" type="ORF">C1881_09430</name>
</gene>
<proteinExistence type="inferred from homology"/>
<dbReference type="FunFam" id="3.40.1160.10:FF:000007">
    <property type="entry name" value="Carbamate kinase"/>
    <property type="match status" value="1"/>
</dbReference>
<feature type="domain" description="Aspartate/glutamate/uridylate kinase" evidence="10">
    <location>
        <begin position="11"/>
        <end position="290"/>
    </location>
</feature>
<dbReference type="PANTHER" id="PTHR30409">
    <property type="entry name" value="CARBAMATE KINASE"/>
    <property type="match status" value="1"/>
</dbReference>
<evidence type="ECO:0000256" key="5">
    <source>
        <dbReference type="ARBA" id="ARBA00022777"/>
    </source>
</evidence>
<organism evidence="11 12">
    <name type="scientific">Slackia isoflavoniconvertens</name>
    <dbReference type="NCBI Taxonomy" id="572010"/>
    <lineage>
        <taxon>Bacteria</taxon>
        <taxon>Bacillati</taxon>
        <taxon>Actinomycetota</taxon>
        <taxon>Coriobacteriia</taxon>
        <taxon>Eggerthellales</taxon>
        <taxon>Eggerthellaceae</taxon>
        <taxon>Slackia</taxon>
    </lineage>
</organism>
<comment type="caution">
    <text evidence="11">The sequence shown here is derived from an EMBL/GenBank/DDBJ whole genome shotgun (WGS) entry which is preliminary data.</text>
</comment>
<evidence type="ECO:0000256" key="3">
    <source>
        <dbReference type="ARBA" id="ARBA00022679"/>
    </source>
</evidence>
<evidence type="ECO:0000313" key="12">
    <source>
        <dbReference type="Proteomes" id="UP000253975"/>
    </source>
</evidence>
<dbReference type="PIRSF" id="PIRSF000723">
    <property type="entry name" value="Carbamate_kin"/>
    <property type="match status" value="1"/>
</dbReference>
<evidence type="ECO:0000259" key="10">
    <source>
        <dbReference type="Pfam" id="PF00696"/>
    </source>
</evidence>
<dbReference type="InterPro" id="IPR023000">
    <property type="entry name" value="Shikimate_kinase_CS"/>
</dbReference>
<dbReference type="EMBL" id="PPTO01000019">
    <property type="protein sequence ID" value="RDB55521.1"/>
    <property type="molecule type" value="Genomic_DNA"/>
</dbReference>
<dbReference type="RefSeq" id="WP_114616276.1">
    <property type="nucleotide sequence ID" value="NZ_DBFSFD010000017.1"/>
</dbReference>
<evidence type="ECO:0000256" key="6">
    <source>
        <dbReference type="ARBA" id="ARBA00022840"/>
    </source>
</evidence>
<dbReference type="PRINTS" id="PR01469">
    <property type="entry name" value="CARBMTKINASE"/>
</dbReference>
<evidence type="ECO:0000256" key="1">
    <source>
        <dbReference type="ARBA" id="ARBA00011066"/>
    </source>
</evidence>
<name>A0A369L748_9ACTN</name>
<protein>
    <recommendedName>
        <fullName evidence="2 8">Carbamate kinase</fullName>
    </recommendedName>
</protein>
<keyword evidence="6" id="KW-0067">ATP-binding</keyword>
<comment type="similarity">
    <text evidence="1 9">Belongs to the carbamate kinase family.</text>
</comment>
<comment type="catalytic activity">
    <reaction evidence="7">
        <text>hydrogencarbonate + NH4(+) + ATP = carbamoyl phosphate + ADP + H2O + H(+)</text>
        <dbReference type="Rhea" id="RHEA:10152"/>
        <dbReference type="ChEBI" id="CHEBI:15377"/>
        <dbReference type="ChEBI" id="CHEBI:15378"/>
        <dbReference type="ChEBI" id="CHEBI:17544"/>
        <dbReference type="ChEBI" id="CHEBI:28938"/>
        <dbReference type="ChEBI" id="CHEBI:30616"/>
        <dbReference type="ChEBI" id="CHEBI:58228"/>
        <dbReference type="ChEBI" id="CHEBI:456216"/>
        <dbReference type="EC" id="2.7.2.2"/>
    </reaction>
</comment>
<dbReference type="GO" id="GO:0005524">
    <property type="term" value="F:ATP binding"/>
    <property type="evidence" value="ECO:0007669"/>
    <property type="project" value="UniProtKB-KW"/>
</dbReference>
<dbReference type="Proteomes" id="UP000253975">
    <property type="component" value="Unassembled WGS sequence"/>
</dbReference>
<dbReference type="InterPro" id="IPR036393">
    <property type="entry name" value="AceGlu_kinase-like_sf"/>
</dbReference>
<dbReference type="AlphaFoldDB" id="A0A369L748"/>
<keyword evidence="5 9" id="KW-0418">Kinase</keyword>
<dbReference type="NCBIfam" id="NF009007">
    <property type="entry name" value="PRK12352.1"/>
    <property type="match status" value="1"/>
</dbReference>
<dbReference type="PANTHER" id="PTHR30409:SF1">
    <property type="entry name" value="CARBAMATE KINASE-RELATED"/>
    <property type="match status" value="1"/>
</dbReference>
<keyword evidence="4" id="KW-0547">Nucleotide-binding</keyword>
<evidence type="ECO:0000256" key="4">
    <source>
        <dbReference type="ARBA" id="ARBA00022741"/>
    </source>
</evidence>
<dbReference type="GO" id="GO:0005829">
    <property type="term" value="C:cytosol"/>
    <property type="evidence" value="ECO:0007669"/>
    <property type="project" value="TreeGrafter"/>
</dbReference>
<evidence type="ECO:0000256" key="2">
    <source>
        <dbReference type="ARBA" id="ARBA00013070"/>
    </source>
</evidence>
<dbReference type="InterPro" id="IPR001048">
    <property type="entry name" value="Asp/Glu/Uridylate_kinase"/>
</dbReference>
<dbReference type="GO" id="GO:0008804">
    <property type="term" value="F:carbamate kinase activity"/>
    <property type="evidence" value="ECO:0007669"/>
    <property type="project" value="UniProtKB-UniRule"/>
</dbReference>
<evidence type="ECO:0000256" key="8">
    <source>
        <dbReference type="NCBIfam" id="TIGR00746"/>
    </source>
</evidence>
<sequence>MPYIKGKGPSVVVALGGNALGNTPAEQLELVKNTASHIVDMVNDGVNVVVTHGNGPQVGMINNAFDVASKDPSAKVPAMPFPECGAMSQGYIGYHLTQAILGELKHRGIMRSAVNVITQTVVDPGDPAFQNPTKPVGAFMTEDEAREFARATGCTVREDAGRGWRRVVASPVPQRIVEFDAVKDLMDAGYIVVSTGGGGVPVFEANDAYEGVAAVIDKDRSASMLAAGFKADMLVILTAVEKVCVNFGKPDQKALDHMTPAEAHEYIEQGQFAPGSMLPKVEACLDYVAKYPQGRALITSLECAAAGLRGETGTVISNE</sequence>
<evidence type="ECO:0000313" key="11">
    <source>
        <dbReference type="EMBL" id="RDB55521.1"/>
    </source>
</evidence>
<accession>A0A369L748</accession>
<dbReference type="GO" id="GO:0019546">
    <property type="term" value="P:L-arginine deiminase pathway"/>
    <property type="evidence" value="ECO:0007669"/>
    <property type="project" value="TreeGrafter"/>
</dbReference>
<dbReference type="NCBIfam" id="TIGR00746">
    <property type="entry name" value="arcC"/>
    <property type="match status" value="1"/>
</dbReference>
<dbReference type="Gene3D" id="3.40.1160.10">
    <property type="entry name" value="Acetylglutamate kinase-like"/>
    <property type="match status" value="1"/>
</dbReference>
<evidence type="ECO:0000256" key="7">
    <source>
        <dbReference type="ARBA" id="ARBA00048467"/>
    </source>
</evidence>
<dbReference type="Pfam" id="PF00696">
    <property type="entry name" value="AA_kinase"/>
    <property type="match status" value="1"/>
</dbReference>